<dbReference type="PANTHER" id="PTHR11999:SF68">
    <property type="entry name" value="HISTIDINE DECARBOXYLASE"/>
    <property type="match status" value="1"/>
</dbReference>
<dbReference type="GO" id="GO:0042423">
    <property type="term" value="P:catecholamine biosynthetic process"/>
    <property type="evidence" value="ECO:0007669"/>
    <property type="project" value="UniProtKB-KW"/>
</dbReference>
<feature type="modified residue" description="N6-(pyridoxal phosphate)lysine" evidence="10">
    <location>
        <position position="242"/>
    </location>
</feature>
<evidence type="ECO:0000313" key="13">
    <source>
        <dbReference type="EMBL" id="CAD7284622.1"/>
    </source>
</evidence>
<reference evidence="13" key="1">
    <citation type="submission" date="2020-11" db="EMBL/GenBank/DDBJ databases">
        <authorList>
            <person name="Tran Van P."/>
        </authorList>
    </citation>
    <scope>NUCLEOTIDE SEQUENCE</scope>
</reference>
<evidence type="ECO:0000256" key="7">
    <source>
        <dbReference type="ARBA" id="ARBA00022898"/>
    </source>
</evidence>
<evidence type="ECO:0000256" key="8">
    <source>
        <dbReference type="ARBA" id="ARBA00023239"/>
    </source>
</evidence>
<feature type="compositionally biased region" description="Basic and acidic residues" evidence="12">
    <location>
        <begin position="459"/>
        <end position="468"/>
    </location>
</feature>
<dbReference type="Pfam" id="PF00282">
    <property type="entry name" value="Pyridoxal_deC"/>
    <property type="match status" value="1"/>
</dbReference>
<dbReference type="Proteomes" id="UP000678499">
    <property type="component" value="Unassembled WGS sequence"/>
</dbReference>
<keyword evidence="8 11" id="KW-0456">Lyase</keyword>
<feature type="region of interest" description="Disordered" evidence="12">
    <location>
        <begin position="423"/>
        <end position="468"/>
    </location>
</feature>
<dbReference type="Gene3D" id="3.90.1150.10">
    <property type="entry name" value="Aspartate Aminotransferase, domain 1"/>
    <property type="match status" value="1"/>
</dbReference>
<evidence type="ECO:0000256" key="3">
    <source>
        <dbReference type="ARBA" id="ARBA00011738"/>
    </source>
</evidence>
<evidence type="ECO:0000256" key="4">
    <source>
        <dbReference type="ARBA" id="ARBA00012320"/>
    </source>
</evidence>
<comment type="similarity">
    <text evidence="2 11">Belongs to the group II decarboxylase family.</text>
</comment>
<dbReference type="GO" id="GO:0005737">
    <property type="term" value="C:cytoplasm"/>
    <property type="evidence" value="ECO:0007669"/>
    <property type="project" value="TreeGrafter"/>
</dbReference>
<evidence type="ECO:0000256" key="10">
    <source>
        <dbReference type="PIRSR" id="PIRSR602129-50"/>
    </source>
</evidence>
<keyword evidence="7 10" id="KW-0663">Pyridoxal phosphate</keyword>
<dbReference type="InterPro" id="IPR015424">
    <property type="entry name" value="PyrdxlP-dep_Trfase"/>
</dbReference>
<proteinExistence type="inferred from homology"/>
<evidence type="ECO:0000256" key="11">
    <source>
        <dbReference type="RuleBase" id="RU000382"/>
    </source>
</evidence>
<comment type="cofactor">
    <cofactor evidence="1 10 11">
        <name>pyridoxal 5'-phosphate</name>
        <dbReference type="ChEBI" id="CHEBI:597326"/>
    </cofactor>
</comment>
<dbReference type="GO" id="GO:0001694">
    <property type="term" value="P:histamine biosynthetic process"/>
    <property type="evidence" value="ECO:0007669"/>
    <property type="project" value="TreeGrafter"/>
</dbReference>
<name>A0A7R9C296_9CRUS</name>
<keyword evidence="5" id="KW-0127">Catecholamine biosynthesis</keyword>
<dbReference type="FunFam" id="3.40.640.10:FF:000025">
    <property type="entry name" value="Histidine decarboxylase"/>
    <property type="match status" value="1"/>
</dbReference>
<gene>
    <name evidence="13" type="ORF">NMOB1V02_LOCUS12227</name>
</gene>
<dbReference type="EMBL" id="CAJPEX010008986">
    <property type="protein sequence ID" value="CAG0924774.1"/>
    <property type="molecule type" value="Genomic_DNA"/>
</dbReference>
<dbReference type="AlphaFoldDB" id="A0A7R9C296"/>
<dbReference type="Gene3D" id="3.40.640.10">
    <property type="entry name" value="Type I PLP-dependent aspartate aminotransferase-like (Major domain)"/>
    <property type="match status" value="1"/>
</dbReference>
<evidence type="ECO:0000313" key="14">
    <source>
        <dbReference type="Proteomes" id="UP000678499"/>
    </source>
</evidence>
<dbReference type="InterPro" id="IPR015421">
    <property type="entry name" value="PyrdxlP-dep_Trfase_major"/>
</dbReference>
<feature type="compositionally biased region" description="Polar residues" evidence="12">
    <location>
        <begin position="443"/>
        <end position="458"/>
    </location>
</feature>
<dbReference type="InterPro" id="IPR015422">
    <property type="entry name" value="PyrdxlP-dep_Trfase_small"/>
</dbReference>
<feature type="non-terminal residue" evidence="13">
    <location>
        <position position="468"/>
    </location>
</feature>
<dbReference type="SUPFAM" id="SSF53383">
    <property type="entry name" value="PLP-dependent transferases"/>
    <property type="match status" value="1"/>
</dbReference>
<evidence type="ECO:0000256" key="5">
    <source>
        <dbReference type="ARBA" id="ARBA00022584"/>
    </source>
</evidence>
<sequence length="468" mass="52794">SFLQLTHWQSPHFHAYFPALTSYPSILGEMLSCTFNNIGFTWASSPAATELESLVMDWLGKMIGLPDEFFHSTPTSNGGGVIQTTLSETTLVTMFAAKKEAVTRYLETNPGSNPGNAYGKLVAYASDQAHSSVLKGTMIASVMFRLVESNPGDFKMKASTLQALVNADKAAGLIPFYVVASLGSTGVCSFDDLSEIGPICKKEKLWLHVDAAYAGSFLVCPEFRYLINGIENADSFAFNPSKNLLVNFDCTAMWIRDRAYLHRAFDVDPLYLKHANTAGNREFLQHWQVQLSRRFRSLKLWFVIRNYGIEGIQKMLRKQIELAKLFENLVRSESIFEIPAKRHLALIVFRLKGMENEMTEILLRRMNACEKMHCVPTSLQKKFVIRFCVTSHRTTEEDIRKDFALIKSLAHELLVETDHGKRRPRLSFSASPNAETSAKRRSSLSQNEALNWSATMEQEGTKDERKMA</sequence>
<organism evidence="13">
    <name type="scientific">Notodromas monacha</name>
    <dbReference type="NCBI Taxonomy" id="399045"/>
    <lineage>
        <taxon>Eukaryota</taxon>
        <taxon>Metazoa</taxon>
        <taxon>Ecdysozoa</taxon>
        <taxon>Arthropoda</taxon>
        <taxon>Crustacea</taxon>
        <taxon>Oligostraca</taxon>
        <taxon>Ostracoda</taxon>
        <taxon>Podocopa</taxon>
        <taxon>Podocopida</taxon>
        <taxon>Cypridocopina</taxon>
        <taxon>Cypridoidea</taxon>
        <taxon>Cyprididae</taxon>
        <taxon>Notodromas</taxon>
    </lineage>
</organism>
<dbReference type="PANTHER" id="PTHR11999">
    <property type="entry name" value="GROUP II PYRIDOXAL-5-PHOSPHATE DECARBOXYLASE"/>
    <property type="match status" value="1"/>
</dbReference>
<evidence type="ECO:0000256" key="6">
    <source>
        <dbReference type="ARBA" id="ARBA00022793"/>
    </source>
</evidence>
<dbReference type="InterPro" id="IPR002129">
    <property type="entry name" value="PyrdxlP-dep_de-COase"/>
</dbReference>
<dbReference type="GO" id="GO:0030170">
    <property type="term" value="F:pyridoxal phosphate binding"/>
    <property type="evidence" value="ECO:0007669"/>
    <property type="project" value="InterPro"/>
</dbReference>
<dbReference type="PRINTS" id="PR00800">
    <property type="entry name" value="YHDCRBOXLASE"/>
</dbReference>
<dbReference type="OrthoDB" id="639767at2759"/>
<comment type="subunit">
    <text evidence="3">Homodimer.</text>
</comment>
<evidence type="ECO:0000256" key="1">
    <source>
        <dbReference type="ARBA" id="ARBA00001933"/>
    </source>
</evidence>
<keyword evidence="14" id="KW-1185">Reference proteome</keyword>
<accession>A0A7R9C296</accession>
<keyword evidence="6" id="KW-0210">Decarboxylase</keyword>
<dbReference type="GO" id="GO:0004398">
    <property type="term" value="F:histidine decarboxylase activity"/>
    <property type="evidence" value="ECO:0007669"/>
    <property type="project" value="UniProtKB-EC"/>
</dbReference>
<protein>
    <recommendedName>
        <fullName evidence="9">Histidine decarboxylase</fullName>
        <ecNumber evidence="4">4.1.1.22</ecNumber>
    </recommendedName>
</protein>
<evidence type="ECO:0000256" key="2">
    <source>
        <dbReference type="ARBA" id="ARBA00009533"/>
    </source>
</evidence>
<dbReference type="GO" id="GO:0006548">
    <property type="term" value="P:L-histidine catabolic process"/>
    <property type="evidence" value="ECO:0007669"/>
    <property type="project" value="TreeGrafter"/>
</dbReference>
<dbReference type="CDD" id="cd06450">
    <property type="entry name" value="DOPA_deC_like"/>
    <property type="match status" value="1"/>
</dbReference>
<evidence type="ECO:0000256" key="9">
    <source>
        <dbReference type="ARBA" id="ARBA00039946"/>
    </source>
</evidence>
<evidence type="ECO:0000256" key="12">
    <source>
        <dbReference type="SAM" id="MobiDB-lite"/>
    </source>
</evidence>
<dbReference type="EMBL" id="OA891023">
    <property type="protein sequence ID" value="CAD7284622.1"/>
    <property type="molecule type" value="Genomic_DNA"/>
</dbReference>
<dbReference type="EC" id="4.1.1.22" evidence="4"/>
<dbReference type="InterPro" id="IPR010977">
    <property type="entry name" value="Aromatic_deC"/>
</dbReference>